<dbReference type="Proteomes" id="UP000051012">
    <property type="component" value="Unassembled WGS sequence"/>
</dbReference>
<dbReference type="PROSITE" id="PS00409">
    <property type="entry name" value="PROKAR_NTER_METHYL"/>
    <property type="match status" value="1"/>
</dbReference>
<dbReference type="GO" id="GO:0016020">
    <property type="term" value="C:membrane"/>
    <property type="evidence" value="ECO:0007669"/>
    <property type="project" value="UniProtKB-SubCell"/>
</dbReference>
<feature type="transmembrane region" description="Helical" evidence="6">
    <location>
        <begin position="6"/>
        <end position="26"/>
    </location>
</feature>
<evidence type="ECO:0000256" key="3">
    <source>
        <dbReference type="ARBA" id="ARBA00022692"/>
    </source>
</evidence>
<evidence type="ECO:0000256" key="2">
    <source>
        <dbReference type="ARBA" id="ARBA00022481"/>
    </source>
</evidence>
<name>A0A0S7YI79_UNCT6</name>
<comment type="subcellular location">
    <subcellularLocation>
        <location evidence="1">Membrane</location>
        <topology evidence="1">Single-pass membrane protein</topology>
    </subcellularLocation>
</comment>
<proteinExistence type="predicted"/>
<dbReference type="PANTHER" id="PTHR30093">
    <property type="entry name" value="GENERAL SECRETION PATHWAY PROTEIN G"/>
    <property type="match status" value="1"/>
</dbReference>
<dbReference type="InterPro" id="IPR012902">
    <property type="entry name" value="N_methyl_site"/>
</dbReference>
<keyword evidence="3 6" id="KW-0812">Transmembrane</keyword>
<gene>
    <name evidence="7" type="ORF">AMJ52_01015</name>
</gene>
<evidence type="ECO:0000256" key="5">
    <source>
        <dbReference type="ARBA" id="ARBA00023136"/>
    </source>
</evidence>
<dbReference type="Pfam" id="PF07963">
    <property type="entry name" value="N_methyl"/>
    <property type="match status" value="1"/>
</dbReference>
<evidence type="ECO:0000256" key="6">
    <source>
        <dbReference type="SAM" id="Phobius"/>
    </source>
</evidence>
<organism evidence="7 8">
    <name type="scientific">candidate division TA06 bacterium DG_78</name>
    <dbReference type="NCBI Taxonomy" id="1703772"/>
    <lineage>
        <taxon>Bacteria</taxon>
        <taxon>Bacteria division TA06</taxon>
    </lineage>
</organism>
<dbReference type="InterPro" id="IPR045584">
    <property type="entry name" value="Pilin-like"/>
</dbReference>
<dbReference type="AlphaFoldDB" id="A0A0S7YI79"/>
<reference evidence="7 8" key="1">
    <citation type="journal article" date="2015" name="Microbiome">
        <title>Genomic resolution of linkages in carbon, nitrogen, and sulfur cycling among widespread estuary sediment bacteria.</title>
        <authorList>
            <person name="Baker B.J."/>
            <person name="Lazar C.S."/>
            <person name="Teske A.P."/>
            <person name="Dick G.J."/>
        </authorList>
    </citation>
    <scope>NUCLEOTIDE SEQUENCE [LARGE SCALE GENOMIC DNA]</scope>
    <source>
        <strain evidence="7">DG_78</strain>
    </source>
</reference>
<evidence type="ECO:0008006" key="9">
    <source>
        <dbReference type="Google" id="ProtNLM"/>
    </source>
</evidence>
<accession>A0A0S7YI79</accession>
<dbReference type="PANTHER" id="PTHR30093:SF44">
    <property type="entry name" value="TYPE II SECRETION SYSTEM CORE PROTEIN G"/>
    <property type="match status" value="1"/>
</dbReference>
<dbReference type="EMBL" id="LJNI01000007">
    <property type="protein sequence ID" value="KPJ74342.1"/>
    <property type="molecule type" value="Genomic_DNA"/>
</dbReference>
<dbReference type="SUPFAM" id="SSF54523">
    <property type="entry name" value="Pili subunits"/>
    <property type="match status" value="1"/>
</dbReference>
<keyword evidence="4 6" id="KW-1133">Transmembrane helix</keyword>
<evidence type="ECO:0000313" key="8">
    <source>
        <dbReference type="Proteomes" id="UP000051012"/>
    </source>
</evidence>
<protein>
    <recommendedName>
        <fullName evidence="9">Prepilin-type N-terminal cleavage/methylation domain-containing protein</fullName>
    </recommendedName>
</protein>
<dbReference type="Gene3D" id="3.30.700.10">
    <property type="entry name" value="Glycoprotein, Type 4 Pilin"/>
    <property type="match status" value="1"/>
</dbReference>
<keyword evidence="5 6" id="KW-0472">Membrane</keyword>
<evidence type="ECO:0000313" key="7">
    <source>
        <dbReference type="EMBL" id="KPJ74342.1"/>
    </source>
</evidence>
<sequence length="158" mass="16251">MKRKGFTLIELMVVVVIIGILAAIAIPNFMRMQQRAKEGSVKNNMHTVQLAVEDFATLNSGAYAGGFTAVTGETGETIVQLLPGQVHCVNPFTGLATVATEFLAADPKLPAGPGVLAAGVYSYGSDATGAALADGQRYAIHGGGATGLANLSLILANY</sequence>
<evidence type="ECO:0000256" key="4">
    <source>
        <dbReference type="ARBA" id="ARBA00022989"/>
    </source>
</evidence>
<keyword evidence="2" id="KW-0488">Methylation</keyword>
<evidence type="ECO:0000256" key="1">
    <source>
        <dbReference type="ARBA" id="ARBA00004167"/>
    </source>
</evidence>
<dbReference type="NCBIfam" id="TIGR02532">
    <property type="entry name" value="IV_pilin_GFxxxE"/>
    <property type="match status" value="1"/>
</dbReference>
<comment type="caution">
    <text evidence="7">The sequence shown here is derived from an EMBL/GenBank/DDBJ whole genome shotgun (WGS) entry which is preliminary data.</text>
</comment>